<dbReference type="Proteomes" id="UP000054166">
    <property type="component" value="Unassembled WGS sequence"/>
</dbReference>
<dbReference type="GO" id="GO:0070197">
    <property type="term" value="P:meiotic attachment of telomere to nuclear envelope"/>
    <property type="evidence" value="ECO:0007669"/>
    <property type="project" value="InterPro"/>
</dbReference>
<dbReference type="InterPro" id="IPR037548">
    <property type="entry name" value="Bqt4"/>
</dbReference>
<keyword evidence="4" id="KW-1185">Reference proteome</keyword>
<dbReference type="EMBL" id="KN832986">
    <property type="protein sequence ID" value="KIM85000.1"/>
    <property type="molecule type" value="Genomic_DNA"/>
</dbReference>
<reference evidence="3 4" key="1">
    <citation type="submission" date="2014-04" db="EMBL/GenBank/DDBJ databases">
        <authorList>
            <consortium name="DOE Joint Genome Institute"/>
            <person name="Kuo A."/>
            <person name="Tarkka M."/>
            <person name="Buscot F."/>
            <person name="Kohler A."/>
            <person name="Nagy L.G."/>
            <person name="Floudas D."/>
            <person name="Copeland A."/>
            <person name="Barry K.W."/>
            <person name="Cichocki N."/>
            <person name="Veneault-Fourrey C."/>
            <person name="LaButti K."/>
            <person name="Lindquist E.A."/>
            <person name="Lipzen A."/>
            <person name="Lundell T."/>
            <person name="Morin E."/>
            <person name="Murat C."/>
            <person name="Sun H."/>
            <person name="Tunlid A."/>
            <person name="Henrissat B."/>
            <person name="Grigoriev I.V."/>
            <person name="Hibbett D.S."/>
            <person name="Martin F."/>
            <person name="Nordberg H.P."/>
            <person name="Cantor M.N."/>
            <person name="Hua S.X."/>
        </authorList>
    </citation>
    <scope>NUCLEOTIDE SEQUENCE [LARGE SCALE GENOMIC DNA]</scope>
    <source>
        <strain evidence="3 4">F 1598</strain>
    </source>
</reference>
<evidence type="ECO:0000256" key="1">
    <source>
        <dbReference type="SAM" id="MobiDB-lite"/>
    </source>
</evidence>
<dbReference type="PANTHER" id="PTHR38044:SF1">
    <property type="entry name" value="BOUQUET FORMATION PROTEIN 4"/>
    <property type="match status" value="1"/>
</dbReference>
<dbReference type="STRING" id="765440.A0A0C3FLP8"/>
<organism evidence="3 4">
    <name type="scientific">Piloderma croceum (strain F 1598)</name>
    <dbReference type="NCBI Taxonomy" id="765440"/>
    <lineage>
        <taxon>Eukaryota</taxon>
        <taxon>Fungi</taxon>
        <taxon>Dikarya</taxon>
        <taxon>Basidiomycota</taxon>
        <taxon>Agaricomycotina</taxon>
        <taxon>Agaricomycetes</taxon>
        <taxon>Agaricomycetidae</taxon>
        <taxon>Atheliales</taxon>
        <taxon>Atheliaceae</taxon>
        <taxon>Piloderma</taxon>
    </lineage>
</organism>
<dbReference type="PROSITE" id="PS51299">
    <property type="entry name" value="HTH_APSES"/>
    <property type="match status" value="1"/>
</dbReference>
<accession>A0A0C3FLP8</accession>
<sequence>MSRPILPWKHQNSALKDLVVKSNELPPVKYQLLDRDGQQVLVGRMKIPTPGGHAFILRRFDTNAISLTTMYRAAFPGASDQDERKETLWVKDNHELLGNNGSAKEPHIIRLAGTWVDPDLATQFADTYALGDIIALMAKAEPDPKVAYRKSSKAATPKGKDASASTGLPTPSPTLAPPSIAKRRKESPAPIVKAVSPPPRRSTRVRSPPPASVPQSFASLASPKQSAKKTRRGAALSIGGSDETVVGDDDAEIAAMAGPDMSQDIAEQQELINDLKAQRANAGGQDTKSKRAREDEDVPMQFEFKEPEIGERAVATNRRVWMEPRTKSVAWGVAAFAIGMGAVSFLPNLL</sequence>
<dbReference type="InterPro" id="IPR003163">
    <property type="entry name" value="Tscrpt_reg_HTH_APSES-type"/>
</dbReference>
<dbReference type="AlphaFoldDB" id="A0A0C3FLP8"/>
<feature type="compositionally biased region" description="Polar residues" evidence="1">
    <location>
        <begin position="215"/>
        <end position="225"/>
    </location>
</feature>
<dbReference type="HOGENOM" id="CLU_685207_0_0_1"/>
<evidence type="ECO:0000313" key="3">
    <source>
        <dbReference type="EMBL" id="KIM85000.1"/>
    </source>
</evidence>
<dbReference type="GO" id="GO:0044820">
    <property type="term" value="P:mitotic telomere tethering at nuclear periphery"/>
    <property type="evidence" value="ECO:0007669"/>
    <property type="project" value="TreeGrafter"/>
</dbReference>
<proteinExistence type="predicted"/>
<evidence type="ECO:0000259" key="2">
    <source>
        <dbReference type="PROSITE" id="PS51299"/>
    </source>
</evidence>
<evidence type="ECO:0000313" key="4">
    <source>
        <dbReference type="Proteomes" id="UP000054166"/>
    </source>
</evidence>
<dbReference type="SUPFAM" id="SSF54616">
    <property type="entry name" value="DNA-binding domain of Mlu1-box binding protein MBP1"/>
    <property type="match status" value="1"/>
</dbReference>
<reference evidence="4" key="2">
    <citation type="submission" date="2015-01" db="EMBL/GenBank/DDBJ databases">
        <title>Evolutionary Origins and Diversification of the Mycorrhizal Mutualists.</title>
        <authorList>
            <consortium name="DOE Joint Genome Institute"/>
            <consortium name="Mycorrhizal Genomics Consortium"/>
            <person name="Kohler A."/>
            <person name="Kuo A."/>
            <person name="Nagy L.G."/>
            <person name="Floudas D."/>
            <person name="Copeland A."/>
            <person name="Barry K.W."/>
            <person name="Cichocki N."/>
            <person name="Veneault-Fourrey C."/>
            <person name="LaButti K."/>
            <person name="Lindquist E.A."/>
            <person name="Lipzen A."/>
            <person name="Lundell T."/>
            <person name="Morin E."/>
            <person name="Murat C."/>
            <person name="Riley R."/>
            <person name="Ohm R."/>
            <person name="Sun H."/>
            <person name="Tunlid A."/>
            <person name="Henrissat B."/>
            <person name="Grigoriev I.V."/>
            <person name="Hibbett D.S."/>
            <person name="Martin F."/>
        </authorList>
    </citation>
    <scope>NUCLEOTIDE SEQUENCE [LARGE SCALE GENOMIC DNA]</scope>
    <source>
        <strain evidence="4">F 1598</strain>
    </source>
</reference>
<dbReference type="GO" id="GO:0003677">
    <property type="term" value="F:DNA binding"/>
    <property type="evidence" value="ECO:0007669"/>
    <property type="project" value="InterPro"/>
</dbReference>
<dbReference type="InterPro" id="IPR036887">
    <property type="entry name" value="HTH_APSES_sf"/>
</dbReference>
<dbReference type="InParanoid" id="A0A0C3FLP8"/>
<gene>
    <name evidence="3" type="ORF">PILCRDRAFT_817844</name>
</gene>
<feature type="region of interest" description="Disordered" evidence="1">
    <location>
        <begin position="147"/>
        <end position="243"/>
    </location>
</feature>
<dbReference type="PANTHER" id="PTHR38044">
    <property type="entry name" value="BOUQUET FORMATION PROTEIN 4"/>
    <property type="match status" value="1"/>
</dbReference>
<dbReference type="OrthoDB" id="5346159at2759"/>
<dbReference type="GO" id="GO:1990862">
    <property type="term" value="C:nuclear membrane complex Bqt3-Bqt4"/>
    <property type="evidence" value="ECO:0007669"/>
    <property type="project" value="InterPro"/>
</dbReference>
<protein>
    <recommendedName>
        <fullName evidence="2">HTH APSES-type domain-containing protein</fullName>
    </recommendedName>
</protein>
<name>A0A0C3FLP8_PILCF</name>
<feature type="domain" description="HTH APSES-type" evidence="2">
    <location>
        <begin position="36"/>
        <end position="149"/>
    </location>
</feature>